<dbReference type="InterPro" id="IPR036691">
    <property type="entry name" value="Endo/exonu/phosph_ase_sf"/>
</dbReference>
<reference evidence="1 2" key="1">
    <citation type="submission" date="2021-06" db="EMBL/GenBank/DDBJ databases">
        <title>Caerostris darwini draft genome.</title>
        <authorList>
            <person name="Kono N."/>
            <person name="Arakawa K."/>
        </authorList>
    </citation>
    <scope>NUCLEOTIDE SEQUENCE [LARGE SCALE GENOMIC DNA]</scope>
</reference>
<dbReference type="Proteomes" id="UP001054837">
    <property type="component" value="Unassembled WGS sequence"/>
</dbReference>
<dbReference type="EMBL" id="BPLQ01001691">
    <property type="protein sequence ID" value="GIX84001.1"/>
    <property type="molecule type" value="Genomic_DNA"/>
</dbReference>
<accession>A0AAV4NGW0</accession>
<proteinExistence type="predicted"/>
<keyword evidence="2" id="KW-1185">Reference proteome</keyword>
<dbReference type="AlphaFoldDB" id="A0AAV4NGW0"/>
<comment type="caution">
    <text evidence="1">The sequence shown here is derived from an EMBL/GenBank/DDBJ whole genome shotgun (WGS) entry which is preliminary data.</text>
</comment>
<gene>
    <name evidence="1" type="ORF">CDAR_270281</name>
</gene>
<sequence>MYPGGTAIFIKTHIPHHNIPSPTLNTVQTTIVQIHNHNNPFTVISTYIPPQRKTFTDPIETFFPSQGLTTLLIPTSLVEILIATTDTGIALEQTPFQIYH</sequence>
<evidence type="ECO:0000313" key="1">
    <source>
        <dbReference type="EMBL" id="GIX84001.1"/>
    </source>
</evidence>
<organism evidence="1 2">
    <name type="scientific">Caerostris darwini</name>
    <dbReference type="NCBI Taxonomy" id="1538125"/>
    <lineage>
        <taxon>Eukaryota</taxon>
        <taxon>Metazoa</taxon>
        <taxon>Ecdysozoa</taxon>
        <taxon>Arthropoda</taxon>
        <taxon>Chelicerata</taxon>
        <taxon>Arachnida</taxon>
        <taxon>Araneae</taxon>
        <taxon>Araneomorphae</taxon>
        <taxon>Entelegynae</taxon>
        <taxon>Araneoidea</taxon>
        <taxon>Araneidae</taxon>
        <taxon>Caerostris</taxon>
    </lineage>
</organism>
<name>A0AAV4NGW0_9ARAC</name>
<evidence type="ECO:0000313" key="2">
    <source>
        <dbReference type="Proteomes" id="UP001054837"/>
    </source>
</evidence>
<dbReference type="SUPFAM" id="SSF56219">
    <property type="entry name" value="DNase I-like"/>
    <property type="match status" value="1"/>
</dbReference>
<protein>
    <submittedName>
        <fullName evidence="1">Uncharacterized protein</fullName>
    </submittedName>
</protein>